<keyword evidence="2" id="KW-1185">Reference proteome</keyword>
<proteinExistence type="predicted"/>
<protein>
    <submittedName>
        <fullName evidence="1">Uncharacterized protein</fullName>
    </submittedName>
</protein>
<name>A0A1X0BU92_MYCCF</name>
<dbReference type="EMBL" id="AP022591">
    <property type="protein sequence ID" value="BBY44270.1"/>
    <property type="molecule type" value="Genomic_DNA"/>
</dbReference>
<dbReference type="Proteomes" id="UP000466431">
    <property type="component" value="Chromosome"/>
</dbReference>
<accession>A0A1X0BU92</accession>
<dbReference type="KEGG" id="mcee:MCEL_25650"/>
<dbReference type="RefSeq" id="WP_083003043.1">
    <property type="nucleotide sequence ID" value="NZ_AP022591.1"/>
</dbReference>
<organism evidence="1 2">
    <name type="scientific">Mycolicibacterium celeriflavum</name>
    <name type="common">Mycobacterium celeriflavum</name>
    <dbReference type="NCBI Taxonomy" id="1249101"/>
    <lineage>
        <taxon>Bacteria</taxon>
        <taxon>Bacillati</taxon>
        <taxon>Actinomycetota</taxon>
        <taxon>Actinomycetes</taxon>
        <taxon>Mycobacteriales</taxon>
        <taxon>Mycobacteriaceae</taxon>
        <taxon>Mycolicibacterium</taxon>
    </lineage>
</organism>
<gene>
    <name evidence="1" type="ORF">MCEL_25650</name>
</gene>
<reference evidence="1 2" key="1">
    <citation type="journal article" date="2019" name="Emerg. Microbes Infect.">
        <title>Comprehensive subspecies identification of 175 nontuberculous mycobacteria species based on 7547 genomic profiles.</title>
        <authorList>
            <person name="Matsumoto Y."/>
            <person name="Kinjo T."/>
            <person name="Motooka D."/>
            <person name="Nabeya D."/>
            <person name="Jung N."/>
            <person name="Uechi K."/>
            <person name="Horii T."/>
            <person name="Iida T."/>
            <person name="Fujita J."/>
            <person name="Nakamura S."/>
        </authorList>
    </citation>
    <scope>NUCLEOTIDE SEQUENCE [LARGE SCALE GENOMIC DNA]</scope>
    <source>
        <strain evidence="1 2">JCM 18439</strain>
    </source>
</reference>
<sequence>MPVHAGISEAHCRAVAAAAAPPRGPDWFTELLAEPTPQPDDATLRYNAAISSIRSRRRPLDKRSAEHIQATFGSHDTDELIGALT</sequence>
<dbReference type="AlphaFoldDB" id="A0A1X0BU92"/>
<evidence type="ECO:0000313" key="1">
    <source>
        <dbReference type="EMBL" id="BBY44270.1"/>
    </source>
</evidence>
<evidence type="ECO:0000313" key="2">
    <source>
        <dbReference type="Proteomes" id="UP000466431"/>
    </source>
</evidence>